<feature type="region of interest" description="Disordered" evidence="1">
    <location>
        <begin position="202"/>
        <end position="251"/>
    </location>
</feature>
<evidence type="ECO:0000256" key="1">
    <source>
        <dbReference type="SAM" id="MobiDB-lite"/>
    </source>
</evidence>
<feature type="compositionally biased region" description="Pro residues" evidence="1">
    <location>
        <begin position="138"/>
        <end position="160"/>
    </location>
</feature>
<feature type="compositionally biased region" description="Low complexity" evidence="1">
    <location>
        <begin position="416"/>
        <end position="425"/>
    </location>
</feature>
<sequence length="469" mass="47777">MPSFDDDLVVIPPSFSPPLAAPPAAPSNPDLLMSLLSPSLHPPSSGSSTPFPSLLHAAHSQLALARSSPSPPLSLLRYTHALRLFRQCGKVLRLSGSPADLQRAVSSLADMAEGFVNGLGAVVSPADVRAAAAAASASPPPGAGAPPPSLDPPEPGPVPPGAYSGEDLTQSTHIRRAIRTGLRPLHVPTGLGASLSASQFMEAVPPGEPGENGSPSSPGSPGSPSSLKKAQRAAAAAKVPPPPPESTEVSDMLALQSALSSLSAILSLPSPKSRPGSSAAAPAGRRAAGRQPRPLAGNAARDYLAAAALDGSFCVVPADPPPLCVQGGGPGSAGPGAAGLSASTIARHPPELGRLLATVKTLADENAALLARNSELAAGGAEAARAREAMATFRREYEGRFRSMREALDRFRAAYPGEGNPAGSAGAPGGDAGRELEELRRELRREREEGGKKDAALRKYEAFYREVKS</sequence>
<protein>
    <submittedName>
        <fullName evidence="2">Uncharacterized protein</fullName>
    </submittedName>
</protein>
<proteinExistence type="predicted"/>
<dbReference type="Proteomes" id="UP001165060">
    <property type="component" value="Unassembled WGS sequence"/>
</dbReference>
<evidence type="ECO:0000313" key="2">
    <source>
        <dbReference type="EMBL" id="GMI37980.1"/>
    </source>
</evidence>
<evidence type="ECO:0000313" key="3">
    <source>
        <dbReference type="Proteomes" id="UP001165060"/>
    </source>
</evidence>
<organism evidence="2 3">
    <name type="scientific">Tetraparma gracilis</name>
    <dbReference type="NCBI Taxonomy" id="2962635"/>
    <lineage>
        <taxon>Eukaryota</taxon>
        <taxon>Sar</taxon>
        <taxon>Stramenopiles</taxon>
        <taxon>Ochrophyta</taxon>
        <taxon>Bolidophyceae</taxon>
        <taxon>Parmales</taxon>
        <taxon>Triparmaceae</taxon>
        <taxon>Tetraparma</taxon>
    </lineage>
</organism>
<gene>
    <name evidence="2" type="ORF">TeGR_g13559</name>
</gene>
<keyword evidence="3" id="KW-1185">Reference proteome</keyword>
<feature type="compositionally biased region" description="Basic and acidic residues" evidence="1">
    <location>
        <begin position="432"/>
        <end position="452"/>
    </location>
</feature>
<feature type="non-terminal residue" evidence="2">
    <location>
        <position position="469"/>
    </location>
</feature>
<feature type="region of interest" description="Disordered" evidence="1">
    <location>
        <begin position="414"/>
        <end position="452"/>
    </location>
</feature>
<feature type="region of interest" description="Disordered" evidence="1">
    <location>
        <begin position="134"/>
        <end position="167"/>
    </location>
</feature>
<dbReference type="EMBL" id="BRYB01003507">
    <property type="protein sequence ID" value="GMI37980.1"/>
    <property type="molecule type" value="Genomic_DNA"/>
</dbReference>
<comment type="caution">
    <text evidence="2">The sequence shown here is derived from an EMBL/GenBank/DDBJ whole genome shotgun (WGS) entry which is preliminary data.</text>
</comment>
<reference evidence="2 3" key="1">
    <citation type="journal article" date="2023" name="Commun. Biol.">
        <title>Genome analysis of Parmales, the sister group of diatoms, reveals the evolutionary specialization of diatoms from phago-mixotrophs to photoautotrophs.</title>
        <authorList>
            <person name="Ban H."/>
            <person name="Sato S."/>
            <person name="Yoshikawa S."/>
            <person name="Yamada K."/>
            <person name="Nakamura Y."/>
            <person name="Ichinomiya M."/>
            <person name="Sato N."/>
            <person name="Blanc-Mathieu R."/>
            <person name="Endo H."/>
            <person name="Kuwata A."/>
            <person name="Ogata H."/>
        </authorList>
    </citation>
    <scope>NUCLEOTIDE SEQUENCE [LARGE SCALE GENOMIC DNA]</scope>
</reference>
<feature type="region of interest" description="Disordered" evidence="1">
    <location>
        <begin position="267"/>
        <end position="294"/>
    </location>
</feature>
<name>A0ABQ6N1I0_9STRA</name>
<accession>A0ABQ6N1I0</accession>
<feature type="compositionally biased region" description="Low complexity" evidence="1">
    <location>
        <begin position="209"/>
        <end position="226"/>
    </location>
</feature>